<proteinExistence type="predicted"/>
<dbReference type="GO" id="GO:0030213">
    <property type="term" value="P:hyaluronan biosynthetic process"/>
    <property type="evidence" value="ECO:0007669"/>
    <property type="project" value="TreeGrafter"/>
</dbReference>
<keyword evidence="2" id="KW-1003">Cell membrane</keyword>
<evidence type="ECO:0000313" key="9">
    <source>
        <dbReference type="Proteomes" id="UP000562984"/>
    </source>
</evidence>
<evidence type="ECO:0000256" key="7">
    <source>
        <dbReference type="SAM" id="Phobius"/>
    </source>
</evidence>
<dbReference type="Gene3D" id="3.90.550.10">
    <property type="entry name" value="Spore Coat Polysaccharide Biosynthesis Protein SpsA, Chain A"/>
    <property type="match status" value="1"/>
</dbReference>
<feature type="compositionally biased region" description="Basic residues" evidence="6">
    <location>
        <begin position="611"/>
        <end position="620"/>
    </location>
</feature>
<keyword evidence="9" id="KW-1185">Reference proteome</keyword>
<dbReference type="SUPFAM" id="SSF53448">
    <property type="entry name" value="Nucleotide-diphospho-sugar transferases"/>
    <property type="match status" value="1"/>
</dbReference>
<dbReference type="AlphaFoldDB" id="A0A849A7Q8"/>
<evidence type="ECO:0000313" key="8">
    <source>
        <dbReference type="EMBL" id="NNG35138.1"/>
    </source>
</evidence>
<evidence type="ECO:0000256" key="1">
    <source>
        <dbReference type="ARBA" id="ARBA00004236"/>
    </source>
</evidence>
<dbReference type="InterPro" id="IPR029044">
    <property type="entry name" value="Nucleotide-diphossugar_trans"/>
</dbReference>
<evidence type="ECO:0000256" key="5">
    <source>
        <dbReference type="ARBA" id="ARBA00023136"/>
    </source>
</evidence>
<keyword evidence="3" id="KW-0328">Glycosyltransferase</keyword>
<reference evidence="8 9" key="1">
    <citation type="submission" date="2020-05" db="EMBL/GenBank/DDBJ databases">
        <title>Nakamurella sp. DB0629 isolated from air conditioner.</title>
        <authorList>
            <person name="Kim D.H."/>
            <person name="Kim D.-U."/>
        </authorList>
    </citation>
    <scope>NUCLEOTIDE SEQUENCE [LARGE SCALE GENOMIC DNA]</scope>
    <source>
        <strain evidence="8 9">DB0629</strain>
    </source>
</reference>
<protein>
    <submittedName>
        <fullName evidence="8">Glycosyltransferase</fullName>
    </submittedName>
</protein>
<keyword evidence="7" id="KW-0812">Transmembrane</keyword>
<feature type="transmembrane region" description="Helical" evidence="7">
    <location>
        <begin position="26"/>
        <end position="45"/>
    </location>
</feature>
<evidence type="ECO:0000256" key="4">
    <source>
        <dbReference type="ARBA" id="ARBA00022679"/>
    </source>
</evidence>
<dbReference type="Pfam" id="PF13641">
    <property type="entry name" value="Glyco_tranf_2_3"/>
    <property type="match status" value="1"/>
</dbReference>
<dbReference type="EMBL" id="JABEND010000002">
    <property type="protein sequence ID" value="NNG35138.1"/>
    <property type="molecule type" value="Genomic_DNA"/>
</dbReference>
<evidence type="ECO:0000256" key="6">
    <source>
        <dbReference type="SAM" id="MobiDB-lite"/>
    </source>
</evidence>
<sequence length="620" mass="68177">MEHSFRSGIGEAISNFSFSDIDWHSVWRWFPIAVAGIVVWALWLYRFILSRRAKPIVTSFRTSTSVVVPSFHEDVPILMRCLGTWLAQNPSEVIIVLDVADTEALQAIQQLNDPRVRPIMFRHAGKRSALGVGIRAARGELLVLTDSDTQWEPELLQNVQMPFADPQVGACSTQQNVYERNTSIWRRIADWLVNLRYYDYVPAMGRAGAVACVSGRTGVYRRSVVLPVLDNLENEFFLGRRCVSGDDGRLTWLVIASGYKTVHQSSAKALSMFPASFRAFVKQRVRWSRNSYRCYLTAVYKGWLWRVPFVTKVTVLQILLTPVTMAITLGYIAFSRIDGTMLSIGMTVGWVLLGRGIRGASHLRRHPLEIFLLPVTALVVIMVALPIKLYAFVTMNKQGWLTRHADRVGGDGQNAASLNRSAGAAPQRVKQVLPQPVSPVPVGPVEHAVPPHATGQRAVPQRPVPQRPAAQRPVPQRPLPVRPVQPRLAGHGPTPHRPAPATVAGQSQHGAQPRLPHQRDRAQHRAAERPGRPVADANSGAGDQTMRIAANRIPVLATAESASHAGPAAIAGPASSARNHPVQAARAPQAAAPKRIESGPQADDPDITRRVPIRLRGTSR</sequence>
<dbReference type="GO" id="GO:0050501">
    <property type="term" value="F:hyaluronan synthase activity"/>
    <property type="evidence" value="ECO:0007669"/>
    <property type="project" value="TreeGrafter"/>
</dbReference>
<name>A0A849A7Q8_9ACTN</name>
<feature type="compositionally biased region" description="Low complexity" evidence="6">
    <location>
        <begin position="567"/>
        <end position="593"/>
    </location>
</feature>
<comment type="subcellular location">
    <subcellularLocation>
        <location evidence="1">Cell membrane</location>
    </subcellularLocation>
</comment>
<keyword evidence="4 8" id="KW-0808">Transferase</keyword>
<dbReference type="GO" id="GO:0005886">
    <property type="term" value="C:plasma membrane"/>
    <property type="evidence" value="ECO:0007669"/>
    <property type="project" value="UniProtKB-SubCell"/>
</dbReference>
<accession>A0A849A7Q8</accession>
<feature type="transmembrane region" description="Helical" evidence="7">
    <location>
        <begin position="313"/>
        <end position="334"/>
    </location>
</feature>
<gene>
    <name evidence="8" type="ORF">HKD39_05320</name>
</gene>
<comment type="caution">
    <text evidence="8">The sequence shown here is derived from an EMBL/GenBank/DDBJ whole genome shotgun (WGS) entry which is preliminary data.</text>
</comment>
<feature type="region of interest" description="Disordered" evidence="6">
    <location>
        <begin position="567"/>
        <end position="620"/>
    </location>
</feature>
<feature type="region of interest" description="Disordered" evidence="6">
    <location>
        <begin position="435"/>
        <end position="544"/>
    </location>
</feature>
<organism evidence="8 9">
    <name type="scientific">Nakamurella aerolata</name>
    <dbReference type="NCBI Taxonomy" id="1656892"/>
    <lineage>
        <taxon>Bacteria</taxon>
        <taxon>Bacillati</taxon>
        <taxon>Actinomycetota</taxon>
        <taxon>Actinomycetes</taxon>
        <taxon>Nakamurellales</taxon>
        <taxon>Nakamurellaceae</taxon>
        <taxon>Nakamurella</taxon>
    </lineage>
</organism>
<dbReference type="PANTHER" id="PTHR22913:SF12">
    <property type="entry name" value="MANNURONAN SYNTHASE"/>
    <property type="match status" value="1"/>
</dbReference>
<feature type="transmembrane region" description="Helical" evidence="7">
    <location>
        <begin position="370"/>
        <end position="393"/>
    </location>
</feature>
<evidence type="ECO:0000256" key="2">
    <source>
        <dbReference type="ARBA" id="ARBA00022475"/>
    </source>
</evidence>
<dbReference type="Proteomes" id="UP000562984">
    <property type="component" value="Unassembled WGS sequence"/>
</dbReference>
<feature type="transmembrane region" description="Helical" evidence="7">
    <location>
        <begin position="340"/>
        <end position="358"/>
    </location>
</feature>
<dbReference type="PANTHER" id="PTHR22913">
    <property type="entry name" value="HYALURONAN SYNTHASE"/>
    <property type="match status" value="1"/>
</dbReference>
<keyword evidence="7" id="KW-1133">Transmembrane helix</keyword>
<keyword evidence="5 7" id="KW-0472">Membrane</keyword>
<evidence type="ECO:0000256" key="3">
    <source>
        <dbReference type="ARBA" id="ARBA00022676"/>
    </source>
</evidence>
<feature type="compositionally biased region" description="Basic and acidic residues" evidence="6">
    <location>
        <begin position="517"/>
        <end position="531"/>
    </location>
</feature>
<dbReference type="GO" id="GO:0085029">
    <property type="term" value="P:extracellular matrix assembly"/>
    <property type="evidence" value="ECO:0007669"/>
    <property type="project" value="TreeGrafter"/>
</dbReference>